<dbReference type="GO" id="GO:0022900">
    <property type="term" value="P:electron transport chain"/>
    <property type="evidence" value="ECO:0007669"/>
    <property type="project" value="InterPro"/>
</dbReference>
<evidence type="ECO:0000256" key="13">
    <source>
        <dbReference type="ARBA" id="ARBA00030217"/>
    </source>
</evidence>
<dbReference type="Pfam" id="PF08122">
    <property type="entry name" value="NDUF_B12"/>
    <property type="match status" value="1"/>
</dbReference>
<dbReference type="InterPro" id="IPR012576">
    <property type="entry name" value="NDUFB3"/>
</dbReference>
<dbReference type="PANTHER" id="PTHR15082">
    <property type="entry name" value="NADH-UBIQUINONE OXIDOREDUCTASE B12 SUBUNIT"/>
    <property type="match status" value="1"/>
</dbReference>
<evidence type="ECO:0000256" key="11">
    <source>
        <dbReference type="ARBA" id="ARBA00023128"/>
    </source>
</evidence>
<keyword evidence="6" id="KW-0679">Respiratory chain</keyword>
<comment type="function">
    <text evidence="1">Accessory subunit of the mitochondrial membrane respiratory chain NADH dehydrogenase (Complex I), that is believed not to be involved in catalysis. Complex I functions in the transfer of electrons from NADH to the respiratory chain. The immediate electron acceptor for the enzyme is believed to be ubiquinone.</text>
</comment>
<dbReference type="EMBL" id="GECZ01005833">
    <property type="protein sequence ID" value="JAS63936.1"/>
    <property type="molecule type" value="Transcribed_RNA"/>
</dbReference>
<keyword evidence="10" id="KW-1133">Transmembrane helix</keyword>
<dbReference type="GO" id="GO:0005743">
    <property type="term" value="C:mitochondrial inner membrane"/>
    <property type="evidence" value="ECO:0007669"/>
    <property type="project" value="UniProtKB-SubCell"/>
</dbReference>
<sequence length="102" mass="11858">MGGDHHHHHKVEVPDYRIYKVEDCPELVRVQQELARKGLKDPWLRNEVWRFNTKEYGTFSSRVSSMFARGTKFGLIAFAVTLAVETMSDIMSPEMPHGHDHH</sequence>
<keyword evidence="5" id="KW-0813">Transport</keyword>
<keyword evidence="11" id="KW-0496">Mitochondrion</keyword>
<accession>A0A1B6GHE9</accession>
<evidence type="ECO:0000256" key="9">
    <source>
        <dbReference type="ARBA" id="ARBA00022982"/>
    </source>
</evidence>
<evidence type="ECO:0000256" key="7">
    <source>
        <dbReference type="ARBA" id="ARBA00022692"/>
    </source>
</evidence>
<evidence type="ECO:0000313" key="15">
    <source>
        <dbReference type="EMBL" id="JAS61831.1"/>
    </source>
</evidence>
<evidence type="ECO:0000256" key="6">
    <source>
        <dbReference type="ARBA" id="ARBA00022660"/>
    </source>
</evidence>
<evidence type="ECO:0000256" key="4">
    <source>
        <dbReference type="ARBA" id="ARBA00018680"/>
    </source>
</evidence>
<gene>
    <name evidence="15" type="ORF">g.4466</name>
    <name evidence="16" type="ORF">g.4467</name>
</gene>
<evidence type="ECO:0000256" key="5">
    <source>
        <dbReference type="ARBA" id="ARBA00022448"/>
    </source>
</evidence>
<dbReference type="EMBL" id="GECZ01007938">
    <property type="protein sequence ID" value="JAS61831.1"/>
    <property type="molecule type" value="Transcribed_RNA"/>
</dbReference>
<evidence type="ECO:0000256" key="12">
    <source>
        <dbReference type="ARBA" id="ARBA00023136"/>
    </source>
</evidence>
<keyword evidence="8" id="KW-0999">Mitochondrion inner membrane</keyword>
<dbReference type="PANTHER" id="PTHR15082:SF2">
    <property type="entry name" value="NADH DEHYDROGENASE [UBIQUINONE] 1 BETA SUBCOMPLEX SUBUNIT 3"/>
    <property type="match status" value="1"/>
</dbReference>
<dbReference type="GO" id="GO:0032981">
    <property type="term" value="P:mitochondrial respiratory chain complex I assembly"/>
    <property type="evidence" value="ECO:0007669"/>
    <property type="project" value="TreeGrafter"/>
</dbReference>
<evidence type="ECO:0000313" key="16">
    <source>
        <dbReference type="EMBL" id="JAS63936.1"/>
    </source>
</evidence>
<keyword evidence="9" id="KW-0249">Electron transport</keyword>
<organism evidence="15">
    <name type="scientific">Cuerna arida</name>
    <dbReference type="NCBI Taxonomy" id="1464854"/>
    <lineage>
        <taxon>Eukaryota</taxon>
        <taxon>Metazoa</taxon>
        <taxon>Ecdysozoa</taxon>
        <taxon>Arthropoda</taxon>
        <taxon>Hexapoda</taxon>
        <taxon>Insecta</taxon>
        <taxon>Pterygota</taxon>
        <taxon>Neoptera</taxon>
        <taxon>Paraneoptera</taxon>
        <taxon>Hemiptera</taxon>
        <taxon>Auchenorrhyncha</taxon>
        <taxon>Membracoidea</taxon>
        <taxon>Cicadellidae</taxon>
        <taxon>Cicadellinae</taxon>
        <taxon>Proconiini</taxon>
        <taxon>Cuerna</taxon>
    </lineage>
</organism>
<reference evidence="15" key="1">
    <citation type="submission" date="2015-11" db="EMBL/GenBank/DDBJ databases">
        <title>De novo transcriptome assembly of four potential Pierce s Disease insect vectors from Arizona vineyards.</title>
        <authorList>
            <person name="Tassone E.E."/>
        </authorList>
    </citation>
    <scope>NUCLEOTIDE SEQUENCE</scope>
</reference>
<name>A0A1B6GHE9_9HEMI</name>
<proteinExistence type="inferred from homology"/>
<evidence type="ECO:0000256" key="3">
    <source>
        <dbReference type="ARBA" id="ARBA00005667"/>
    </source>
</evidence>
<evidence type="ECO:0000256" key="8">
    <source>
        <dbReference type="ARBA" id="ARBA00022792"/>
    </source>
</evidence>
<keyword evidence="12" id="KW-0472">Membrane</keyword>
<evidence type="ECO:0000256" key="14">
    <source>
        <dbReference type="ARBA" id="ARBA00032688"/>
    </source>
</evidence>
<protein>
    <recommendedName>
        <fullName evidence="4">NADH dehydrogenase [ubiquinone] 1 beta subcomplex subunit 3</fullName>
    </recommendedName>
    <alternativeName>
        <fullName evidence="13">Complex I-B12</fullName>
    </alternativeName>
    <alternativeName>
        <fullName evidence="14">NADH-ubiquinone oxidoreductase B12 subunit</fullName>
    </alternativeName>
</protein>
<evidence type="ECO:0000256" key="10">
    <source>
        <dbReference type="ARBA" id="ARBA00022989"/>
    </source>
</evidence>
<comment type="subcellular location">
    <subcellularLocation>
        <location evidence="2">Mitochondrion inner membrane</location>
        <topology evidence="2">Single-pass membrane protein</topology>
        <orientation evidence="2">Matrix side</orientation>
    </subcellularLocation>
</comment>
<dbReference type="AlphaFoldDB" id="A0A1B6GHE9"/>
<evidence type="ECO:0000256" key="2">
    <source>
        <dbReference type="ARBA" id="ARBA00004298"/>
    </source>
</evidence>
<keyword evidence="7" id="KW-0812">Transmembrane</keyword>
<comment type="similarity">
    <text evidence="3">Belongs to the complex I NDUFB3 subunit family.</text>
</comment>
<evidence type="ECO:0000256" key="1">
    <source>
        <dbReference type="ARBA" id="ARBA00003195"/>
    </source>
</evidence>